<accession>A0A1B6L9G1</accession>
<feature type="region of interest" description="Disordered" evidence="1">
    <location>
        <begin position="23"/>
        <end position="43"/>
    </location>
</feature>
<gene>
    <name evidence="2" type="ORF">g.1654</name>
</gene>
<name>A0A1B6L9G1_9HEMI</name>
<feature type="non-terminal residue" evidence="2">
    <location>
        <position position="1"/>
    </location>
</feature>
<dbReference type="AlphaFoldDB" id="A0A1B6L9G1"/>
<protein>
    <submittedName>
        <fullName evidence="2">Uncharacterized protein</fullName>
    </submittedName>
</protein>
<reference evidence="2" key="1">
    <citation type="submission" date="2015-11" db="EMBL/GenBank/DDBJ databases">
        <title>De novo transcriptome assembly of four potential Pierce s Disease insect vectors from Arizona vineyards.</title>
        <authorList>
            <person name="Tassone E.E."/>
        </authorList>
    </citation>
    <scope>NUCLEOTIDE SEQUENCE</scope>
</reference>
<organism evidence="2">
    <name type="scientific">Graphocephala atropunctata</name>
    <dbReference type="NCBI Taxonomy" id="36148"/>
    <lineage>
        <taxon>Eukaryota</taxon>
        <taxon>Metazoa</taxon>
        <taxon>Ecdysozoa</taxon>
        <taxon>Arthropoda</taxon>
        <taxon>Hexapoda</taxon>
        <taxon>Insecta</taxon>
        <taxon>Pterygota</taxon>
        <taxon>Neoptera</taxon>
        <taxon>Paraneoptera</taxon>
        <taxon>Hemiptera</taxon>
        <taxon>Auchenorrhyncha</taxon>
        <taxon>Membracoidea</taxon>
        <taxon>Cicadellidae</taxon>
        <taxon>Cicadellinae</taxon>
        <taxon>Cicadellini</taxon>
        <taxon>Graphocephala</taxon>
    </lineage>
</organism>
<sequence length="104" mass="11471">GYPGCVSEPSAAWYSPDTPYIKSSLSPVPDHPQHQHQHQTPLDSISYQFSVQPGATTSPDTGLRFTMPLDRKPYINSPSPCNTPAFATMVSSSPNNFYDYKTYA</sequence>
<dbReference type="EMBL" id="GEBQ01019639">
    <property type="protein sequence ID" value="JAT20338.1"/>
    <property type="molecule type" value="Transcribed_RNA"/>
</dbReference>
<proteinExistence type="predicted"/>
<evidence type="ECO:0000313" key="2">
    <source>
        <dbReference type="EMBL" id="JAT20338.1"/>
    </source>
</evidence>
<evidence type="ECO:0000256" key="1">
    <source>
        <dbReference type="SAM" id="MobiDB-lite"/>
    </source>
</evidence>